<dbReference type="EMBL" id="CP046401">
    <property type="protein sequence ID" value="QGY42316.1"/>
    <property type="molecule type" value="Genomic_DNA"/>
</dbReference>
<evidence type="ECO:0000313" key="3">
    <source>
        <dbReference type="Proteomes" id="UP000428260"/>
    </source>
</evidence>
<dbReference type="InterPro" id="IPR038765">
    <property type="entry name" value="Papain-like_cys_pep_sf"/>
</dbReference>
<dbReference type="PROSITE" id="PS51257">
    <property type="entry name" value="PROKAR_LIPOPROTEIN"/>
    <property type="match status" value="1"/>
</dbReference>
<dbReference type="SUPFAM" id="SSF54001">
    <property type="entry name" value="Cysteine proteinases"/>
    <property type="match status" value="1"/>
</dbReference>
<protein>
    <submittedName>
        <fullName evidence="2">DUF1460 domain-containing protein</fullName>
    </submittedName>
</protein>
<gene>
    <name evidence="2" type="ORF">GM418_01180</name>
</gene>
<accession>A0A6I6JHQ1</accession>
<feature type="chain" id="PRO_5026115459" evidence="1">
    <location>
        <begin position="20"/>
        <end position="288"/>
    </location>
</feature>
<organism evidence="2 3">
    <name type="scientific">Maribellus comscasis</name>
    <dbReference type="NCBI Taxonomy" id="2681766"/>
    <lineage>
        <taxon>Bacteria</taxon>
        <taxon>Pseudomonadati</taxon>
        <taxon>Bacteroidota</taxon>
        <taxon>Bacteroidia</taxon>
        <taxon>Marinilabiliales</taxon>
        <taxon>Prolixibacteraceae</taxon>
        <taxon>Maribellus</taxon>
    </lineage>
</organism>
<keyword evidence="1" id="KW-0732">Signal</keyword>
<reference evidence="2 3" key="1">
    <citation type="submission" date="2019-11" db="EMBL/GenBank/DDBJ databases">
        <authorList>
            <person name="Zheng R.K."/>
            <person name="Sun C.M."/>
        </authorList>
    </citation>
    <scope>NUCLEOTIDE SEQUENCE [LARGE SCALE GENOMIC DNA]</scope>
    <source>
        <strain evidence="2 3">WC007</strain>
    </source>
</reference>
<dbReference type="RefSeq" id="WP_158862358.1">
    <property type="nucleotide sequence ID" value="NZ_CP046401.1"/>
</dbReference>
<dbReference type="AlphaFoldDB" id="A0A6I6JHQ1"/>
<feature type="signal peptide" evidence="1">
    <location>
        <begin position="1"/>
        <end position="19"/>
    </location>
</feature>
<sequence length="288" mass="33036">MKRKILLFVVLPLFFACNAAKENKTEEQEKIVVQAKDKQILEEILELFSGEKDSPLPVLMIKVGTFFKETPYVAHTLETEPEQLVINLREMDCTTFAENCLAISKTIKSKNPGFEKFAKELQKIRYINEKIEAYPSRIHYFSDWIFTNDKKGIVKKISKEIADTEYDLKVSFMSTHPDSYKQLKNNPEFVKQLQEQEKEISSRTMYYIPKNKIAEVENKFQDGDIAGITTNIGGLDILHVVLLIRKEGRIHILHASSTAEKVVISENTLEDYLLKSKSATGVMVARPL</sequence>
<name>A0A6I6JHQ1_9BACT</name>
<dbReference type="KEGG" id="mcos:GM418_01180"/>
<evidence type="ECO:0000256" key="1">
    <source>
        <dbReference type="SAM" id="SignalP"/>
    </source>
</evidence>
<dbReference type="Proteomes" id="UP000428260">
    <property type="component" value="Chromosome"/>
</dbReference>
<dbReference type="Pfam" id="PF07313">
    <property type="entry name" value="AmiA-like"/>
    <property type="match status" value="1"/>
</dbReference>
<dbReference type="InterPro" id="IPR010846">
    <property type="entry name" value="AmiA-like"/>
</dbReference>
<dbReference type="Gene3D" id="1.10.3670.10">
    <property type="entry name" value="Putative xylanase like domain"/>
    <property type="match status" value="1"/>
</dbReference>
<proteinExistence type="predicted"/>
<dbReference type="Gene3D" id="2.30.260.10">
    <property type="entry name" value="putative xylanase like domain"/>
    <property type="match status" value="1"/>
</dbReference>
<evidence type="ECO:0000313" key="2">
    <source>
        <dbReference type="EMBL" id="QGY42316.1"/>
    </source>
</evidence>
<keyword evidence="3" id="KW-1185">Reference proteome</keyword>